<dbReference type="PROSITE" id="PS51186">
    <property type="entry name" value="GNAT"/>
    <property type="match status" value="1"/>
</dbReference>
<evidence type="ECO:0000256" key="1">
    <source>
        <dbReference type="ARBA" id="ARBA00022679"/>
    </source>
</evidence>
<dbReference type="SUPFAM" id="SSF55729">
    <property type="entry name" value="Acyl-CoA N-acyltransferases (Nat)"/>
    <property type="match status" value="1"/>
</dbReference>
<dbReference type="KEGG" id="tdf:H9L22_10700"/>
<keyword evidence="2" id="KW-0012">Acyltransferase</keyword>
<dbReference type="EMBL" id="CP060789">
    <property type="protein sequence ID" value="QNP54770.1"/>
    <property type="molecule type" value="Genomic_DNA"/>
</dbReference>
<feature type="domain" description="N-acetyltransferase" evidence="3">
    <location>
        <begin position="2"/>
        <end position="135"/>
    </location>
</feature>
<keyword evidence="5" id="KW-1185">Reference proteome</keyword>
<proteinExistence type="predicted"/>
<evidence type="ECO:0000256" key="2">
    <source>
        <dbReference type="ARBA" id="ARBA00023315"/>
    </source>
</evidence>
<gene>
    <name evidence="4" type="ORF">H9L22_10700</name>
</gene>
<evidence type="ECO:0000259" key="3">
    <source>
        <dbReference type="PROSITE" id="PS51186"/>
    </source>
</evidence>
<name>A0A7H0H2K4_9ACTN</name>
<dbReference type="CDD" id="cd04301">
    <property type="entry name" value="NAT_SF"/>
    <property type="match status" value="1"/>
</dbReference>
<dbReference type="AlphaFoldDB" id="A0A7H0H2K4"/>
<sequence>MDVLMPVTKDRVEDVVKLFAQAWWTKNRSAEDVADILNESDLTAGIVDGDQLVAFVRALTDWRFKAVVMDLIVDDSYRNIGLGRRLCEVLLKDPRVAAIEDVELYCHSDLVGYYAAMGFVQPPETQFMRRSNSTS</sequence>
<dbReference type="GO" id="GO:0005737">
    <property type="term" value="C:cytoplasm"/>
    <property type="evidence" value="ECO:0007669"/>
    <property type="project" value="TreeGrafter"/>
</dbReference>
<protein>
    <submittedName>
        <fullName evidence="4">GNAT family N-acetyltransferase</fullName>
    </submittedName>
</protein>
<dbReference type="GO" id="GO:0008080">
    <property type="term" value="F:N-acetyltransferase activity"/>
    <property type="evidence" value="ECO:0007669"/>
    <property type="project" value="InterPro"/>
</dbReference>
<organism evidence="4 5">
    <name type="scientific">Tessaracoccus defluvii</name>
    <dbReference type="NCBI Taxonomy" id="1285901"/>
    <lineage>
        <taxon>Bacteria</taxon>
        <taxon>Bacillati</taxon>
        <taxon>Actinomycetota</taxon>
        <taxon>Actinomycetes</taxon>
        <taxon>Propionibacteriales</taxon>
        <taxon>Propionibacteriaceae</taxon>
        <taxon>Tessaracoccus</taxon>
    </lineage>
</organism>
<dbReference type="PANTHER" id="PTHR43626:SF4">
    <property type="entry name" value="GCN5-RELATED N-ACETYLTRANSFERASE 2, CHLOROPLASTIC"/>
    <property type="match status" value="1"/>
</dbReference>
<dbReference type="Gene3D" id="3.40.630.30">
    <property type="match status" value="1"/>
</dbReference>
<dbReference type="InterPro" id="IPR000182">
    <property type="entry name" value="GNAT_dom"/>
</dbReference>
<reference evidence="4 5" key="1">
    <citation type="submission" date="2020-08" db="EMBL/GenBank/DDBJ databases">
        <title>Genome sequence of Tessaracoccus defluvii JCM 17540T.</title>
        <authorList>
            <person name="Hyun D.-W."/>
            <person name="Bae J.-W."/>
        </authorList>
    </citation>
    <scope>NUCLEOTIDE SEQUENCE [LARGE SCALE GENOMIC DNA]</scope>
    <source>
        <strain evidence="4 5">JCM 17540</strain>
    </source>
</reference>
<dbReference type="InterPro" id="IPR045039">
    <property type="entry name" value="NSI-like"/>
</dbReference>
<dbReference type="Proteomes" id="UP000516117">
    <property type="component" value="Chromosome"/>
</dbReference>
<dbReference type="PANTHER" id="PTHR43626">
    <property type="entry name" value="ACYL-COA N-ACYLTRANSFERASE"/>
    <property type="match status" value="1"/>
</dbReference>
<dbReference type="Pfam" id="PF00583">
    <property type="entry name" value="Acetyltransf_1"/>
    <property type="match status" value="1"/>
</dbReference>
<dbReference type="InterPro" id="IPR016181">
    <property type="entry name" value="Acyl_CoA_acyltransferase"/>
</dbReference>
<accession>A0A7H0H2K4</accession>
<evidence type="ECO:0000313" key="5">
    <source>
        <dbReference type="Proteomes" id="UP000516117"/>
    </source>
</evidence>
<dbReference type="RefSeq" id="WP_187719906.1">
    <property type="nucleotide sequence ID" value="NZ_BAABBL010000027.1"/>
</dbReference>
<evidence type="ECO:0000313" key="4">
    <source>
        <dbReference type="EMBL" id="QNP54770.1"/>
    </source>
</evidence>
<keyword evidence="1 4" id="KW-0808">Transferase</keyword>